<dbReference type="Proteomes" id="UP000019249">
    <property type="component" value="Unassembled WGS sequence"/>
</dbReference>
<keyword evidence="1" id="KW-0067">ATP-binding</keyword>
<proteinExistence type="predicted"/>
<dbReference type="EMBL" id="AODF01000032">
    <property type="protein sequence ID" value="EUJ27451.1"/>
    <property type="molecule type" value="Genomic_DNA"/>
</dbReference>
<protein>
    <submittedName>
        <fullName evidence="1">ATP-binding protein</fullName>
    </submittedName>
</protein>
<comment type="caution">
    <text evidence="1">The sequence shown here is derived from an EMBL/GenBank/DDBJ whole genome shotgun (WGS) entry which is preliminary data.</text>
</comment>
<keyword evidence="1" id="KW-0547">Nucleotide-binding</keyword>
<reference evidence="1 2" key="1">
    <citation type="journal article" date="2014" name="Int. J. Syst. Evol. Microbiol.">
        <title>Listeria floridensis sp. nov., Listeria aquatica sp. nov., Listeria cornellensis sp. nov., Listeria riparia sp. nov. and Listeria grandensis sp. nov., from agricultural and natural environments.</title>
        <authorList>
            <person name="den Bakker H.C."/>
            <person name="Warchocki S."/>
            <person name="Wright E.M."/>
            <person name="Allred A.F."/>
            <person name="Ahlstrom C."/>
            <person name="Manuel C.S."/>
            <person name="Stasiewicz M.J."/>
            <person name="Burrell A."/>
            <person name="Roof S."/>
            <person name="Strawn L."/>
            <person name="Fortes E.D."/>
            <person name="Nightingale K.K."/>
            <person name="Kephart D."/>
            <person name="Wiedmann M."/>
        </authorList>
    </citation>
    <scope>NUCLEOTIDE SEQUENCE [LARGE SCALE GENOMIC DNA]</scope>
    <source>
        <strain evidence="1 2">FSL S10-1187</strain>
    </source>
</reference>
<name>A0ABN0RCP2_9LIST</name>
<evidence type="ECO:0000313" key="2">
    <source>
        <dbReference type="Proteomes" id="UP000019249"/>
    </source>
</evidence>
<organism evidence="1 2">
    <name type="scientific">Listeria floridensis FSL S10-1187</name>
    <dbReference type="NCBI Taxonomy" id="1265817"/>
    <lineage>
        <taxon>Bacteria</taxon>
        <taxon>Bacillati</taxon>
        <taxon>Bacillota</taxon>
        <taxon>Bacilli</taxon>
        <taxon>Bacillales</taxon>
        <taxon>Listeriaceae</taxon>
        <taxon>Listeria</taxon>
    </lineage>
</organism>
<gene>
    <name evidence="1" type="ORF">MFLO_13368</name>
</gene>
<accession>A0ABN0RCP2</accession>
<keyword evidence="2" id="KW-1185">Reference proteome</keyword>
<evidence type="ECO:0000313" key="1">
    <source>
        <dbReference type="EMBL" id="EUJ27451.1"/>
    </source>
</evidence>
<sequence length="107" mass="12219">MFFERSFLIFYVGQDKAEINKKNDLLHDIICIANNLSNRETYLIMGISDNPVKIIGVEKYLGRWNQENCLDFINSKKRAGDYIPALALRTITNGVGTELDILVVHKS</sequence>
<dbReference type="GO" id="GO:0005524">
    <property type="term" value="F:ATP binding"/>
    <property type="evidence" value="ECO:0007669"/>
    <property type="project" value="UniProtKB-KW"/>
</dbReference>